<dbReference type="Proteomes" id="UP000181997">
    <property type="component" value="Unassembled WGS sequence"/>
</dbReference>
<evidence type="ECO:0000313" key="1">
    <source>
        <dbReference type="EMBL" id="SCC14701.1"/>
    </source>
</evidence>
<dbReference type="AlphaFoldDB" id="A0A0V8HHW6"/>
<protein>
    <recommendedName>
        <fullName evidence="3">Beta-barrel assembly machine subunit BamC</fullName>
    </recommendedName>
</protein>
<dbReference type="NCBIfam" id="NF045728">
    <property type="entry name" value="glycosyl_F510_1955"/>
    <property type="match status" value="1"/>
</dbReference>
<gene>
    <name evidence="1" type="ORF">GA0061094_2687</name>
</gene>
<reference evidence="2" key="1">
    <citation type="submission" date="2016-08" db="EMBL/GenBank/DDBJ databases">
        <authorList>
            <person name="Varghese N."/>
            <person name="Submissions Spin"/>
        </authorList>
    </citation>
    <scope>NUCLEOTIDE SEQUENCE [LARGE SCALE GENOMIC DNA]</scope>
    <source>
        <strain evidence="2">SGD-1123</strain>
    </source>
</reference>
<name>A0A0V8HHW6_9BACI</name>
<dbReference type="SUPFAM" id="SSF110296">
    <property type="entry name" value="Oligoxyloglucan reducing end-specific cellobiohydrolase"/>
    <property type="match status" value="1"/>
</dbReference>
<sequence length="306" mass="33497">MIFKKTAGIILAAGFIVTGCSSSGEDDYEFVSPETENVEHLHGAGYPGSGEAFFIATHNGLFKYEDNEWTESNSNKHDYMGFAPYKEGFYSSGHPEHGSDLKNPLGLVKSKDSGKTLDKLAFYGETDFHYLTAGYESGKLYVLNEAQNSELQAGFYSSSDEGETWDKLDMKGVEPDILVSMAAHPTDQNLVGVSSQAGVYLSKDGGDTFTPVTEGKPSTSIAFTDQKGIYSVIDGESIKLVEFDLDTLEETEYRLPSLKADNPIMYIAVNPDDSAELTFVTYKNDIYQSKGGGSEWKEIMDAGDPR</sequence>
<organism evidence="1 2">
    <name type="scientific">[Bacillus] enclensis</name>
    <dbReference type="NCBI Taxonomy" id="1402860"/>
    <lineage>
        <taxon>Bacteria</taxon>
        <taxon>Bacillati</taxon>
        <taxon>Bacillota</taxon>
        <taxon>Bacilli</taxon>
        <taxon>Bacillales</taxon>
        <taxon>Bacillaceae</taxon>
        <taxon>Rossellomorea</taxon>
    </lineage>
</organism>
<dbReference type="CDD" id="cd15482">
    <property type="entry name" value="Sialidase_non-viral"/>
    <property type="match status" value="1"/>
</dbReference>
<dbReference type="OrthoDB" id="9764804at2"/>
<dbReference type="InterPro" id="IPR054817">
    <property type="entry name" value="Glycosyl_F510_1955-like"/>
</dbReference>
<evidence type="ECO:0008006" key="3">
    <source>
        <dbReference type="Google" id="ProtNLM"/>
    </source>
</evidence>
<proteinExistence type="predicted"/>
<keyword evidence="2" id="KW-1185">Reference proteome</keyword>
<evidence type="ECO:0000313" key="2">
    <source>
        <dbReference type="Proteomes" id="UP000181997"/>
    </source>
</evidence>
<dbReference type="InterPro" id="IPR015943">
    <property type="entry name" value="WD40/YVTN_repeat-like_dom_sf"/>
</dbReference>
<dbReference type="EMBL" id="FMAU01000003">
    <property type="protein sequence ID" value="SCC14701.1"/>
    <property type="molecule type" value="Genomic_DNA"/>
</dbReference>
<dbReference type="PROSITE" id="PS51257">
    <property type="entry name" value="PROKAR_LIPOPROTEIN"/>
    <property type="match status" value="1"/>
</dbReference>
<accession>A0A0V8HHW6</accession>
<dbReference type="RefSeq" id="WP_058298799.1">
    <property type="nucleotide sequence ID" value="NZ_FMAU01000003.1"/>
</dbReference>
<dbReference type="Gene3D" id="2.130.10.10">
    <property type="entry name" value="YVTN repeat-like/Quinoprotein amine dehydrogenase"/>
    <property type="match status" value="1"/>
</dbReference>